<dbReference type="InterPro" id="IPR011701">
    <property type="entry name" value="MFS"/>
</dbReference>
<evidence type="ECO:0000256" key="5">
    <source>
        <dbReference type="ARBA" id="ARBA00022692"/>
    </source>
</evidence>
<name>A0ABW0W7D0_9BACL</name>
<comment type="subcellular location">
    <subcellularLocation>
        <location evidence="1 8">Cell membrane</location>
        <topology evidence="1 8">Multi-pass membrane protein</topology>
    </subcellularLocation>
</comment>
<dbReference type="PANTHER" id="PTHR23502">
    <property type="entry name" value="MAJOR FACILITATOR SUPERFAMILY"/>
    <property type="match status" value="1"/>
</dbReference>
<keyword evidence="7 8" id="KW-0472">Membrane</keyword>
<evidence type="ECO:0000256" key="4">
    <source>
        <dbReference type="ARBA" id="ARBA00022475"/>
    </source>
</evidence>
<dbReference type="CDD" id="cd17320">
    <property type="entry name" value="MFS_MdfA_MDR_like"/>
    <property type="match status" value="1"/>
</dbReference>
<protein>
    <recommendedName>
        <fullName evidence="8">Bcr/CflA family efflux transporter</fullName>
    </recommendedName>
</protein>
<keyword evidence="11" id="KW-1185">Reference proteome</keyword>
<evidence type="ECO:0000256" key="1">
    <source>
        <dbReference type="ARBA" id="ARBA00004651"/>
    </source>
</evidence>
<evidence type="ECO:0000313" key="10">
    <source>
        <dbReference type="EMBL" id="MFC5652270.1"/>
    </source>
</evidence>
<feature type="transmembrane region" description="Helical" evidence="8">
    <location>
        <begin position="354"/>
        <end position="373"/>
    </location>
</feature>
<feature type="transmembrane region" description="Helical" evidence="8">
    <location>
        <begin position="145"/>
        <end position="169"/>
    </location>
</feature>
<feature type="transmembrane region" description="Helical" evidence="8">
    <location>
        <begin position="175"/>
        <end position="195"/>
    </location>
</feature>
<dbReference type="RefSeq" id="WP_379190906.1">
    <property type="nucleotide sequence ID" value="NZ_JBHSOW010000093.1"/>
</dbReference>
<keyword evidence="5 8" id="KW-0812">Transmembrane</keyword>
<reference evidence="11" key="1">
    <citation type="journal article" date="2019" name="Int. J. Syst. Evol. Microbiol.">
        <title>The Global Catalogue of Microorganisms (GCM) 10K type strain sequencing project: providing services to taxonomists for standard genome sequencing and annotation.</title>
        <authorList>
            <consortium name="The Broad Institute Genomics Platform"/>
            <consortium name="The Broad Institute Genome Sequencing Center for Infectious Disease"/>
            <person name="Wu L."/>
            <person name="Ma J."/>
        </authorList>
    </citation>
    <scope>NUCLEOTIDE SEQUENCE [LARGE SCALE GENOMIC DNA]</scope>
    <source>
        <strain evidence="11">CGMCC 1.3240</strain>
    </source>
</reference>
<keyword evidence="6 8" id="KW-1133">Transmembrane helix</keyword>
<keyword evidence="4 8" id="KW-1003">Cell membrane</keyword>
<feature type="transmembrane region" description="Helical" evidence="8">
    <location>
        <begin position="19"/>
        <end position="36"/>
    </location>
</feature>
<evidence type="ECO:0000256" key="8">
    <source>
        <dbReference type="RuleBase" id="RU365088"/>
    </source>
</evidence>
<keyword evidence="3 8" id="KW-0813">Transport</keyword>
<evidence type="ECO:0000256" key="3">
    <source>
        <dbReference type="ARBA" id="ARBA00022448"/>
    </source>
</evidence>
<dbReference type="InterPro" id="IPR001958">
    <property type="entry name" value="Tet-R_TetA/multi-R_MdtG-like"/>
</dbReference>
<dbReference type="PRINTS" id="PR01035">
    <property type="entry name" value="TCRTETA"/>
</dbReference>
<dbReference type="NCBIfam" id="TIGR00710">
    <property type="entry name" value="efflux_Bcr_CflA"/>
    <property type="match status" value="1"/>
</dbReference>
<sequence>MNEDDSQKQPVTRISSRRLWTAVILGSLCAFGPLSLDMYLPSLPGLASDLHTSTSLTQLSLTACLIGLALGQLFAGPISDVRGRRGPLLIGLIGYTASSLLCAFAPSIWTFILLRFIQGLAGSAGIVIARAVVRDLYSGTELTKFFSLLMLVNGIAPIAAPIAGAQLLHFTSWRGVFLVLAVIGVLMLLGVLLGLPETLPRARRAKGGIMNTLSTFGRLARDPLFVGCALCQGLVLGAMFAYISGSPFVLQDIFGVSPQMFSLCFAINGLGIILASQAAGRLAGRYNETKLLLGGLGLAAFGGVMLLLMILIGAGLPAILLFLFIIVSCVGLVSTLSFSLAMRNQAQSAGSASALLGVLTFLLGSLVAPLVGLGGSMTAVPMGIIIAAMEVGALLIFARLVLRSSARTAPGKAKLK</sequence>
<feature type="transmembrane region" description="Helical" evidence="8">
    <location>
        <begin position="87"/>
        <end position="106"/>
    </location>
</feature>
<dbReference type="InterPro" id="IPR020846">
    <property type="entry name" value="MFS_dom"/>
</dbReference>
<dbReference type="EMBL" id="JBHSOW010000093">
    <property type="protein sequence ID" value="MFC5652270.1"/>
    <property type="molecule type" value="Genomic_DNA"/>
</dbReference>
<feature type="transmembrane region" description="Helical" evidence="8">
    <location>
        <begin position="224"/>
        <end position="245"/>
    </location>
</feature>
<organism evidence="10 11">
    <name type="scientific">Paenibacillus solisilvae</name>
    <dbReference type="NCBI Taxonomy" id="2486751"/>
    <lineage>
        <taxon>Bacteria</taxon>
        <taxon>Bacillati</taxon>
        <taxon>Bacillota</taxon>
        <taxon>Bacilli</taxon>
        <taxon>Bacillales</taxon>
        <taxon>Paenibacillaceae</taxon>
        <taxon>Paenibacillus</taxon>
    </lineage>
</organism>
<feature type="transmembrane region" description="Helical" evidence="8">
    <location>
        <begin position="260"/>
        <end position="279"/>
    </location>
</feature>
<dbReference type="InterPro" id="IPR036259">
    <property type="entry name" value="MFS_trans_sf"/>
</dbReference>
<comment type="caution">
    <text evidence="10">The sequence shown here is derived from an EMBL/GenBank/DDBJ whole genome shotgun (WGS) entry which is preliminary data.</text>
</comment>
<dbReference type="InterPro" id="IPR004812">
    <property type="entry name" value="Efflux_drug-R_Bcr/CmlA"/>
</dbReference>
<feature type="domain" description="Major facilitator superfamily (MFS) profile" evidence="9">
    <location>
        <begin position="18"/>
        <end position="405"/>
    </location>
</feature>
<proteinExistence type="inferred from homology"/>
<accession>A0ABW0W7D0</accession>
<comment type="similarity">
    <text evidence="2 8">Belongs to the major facilitator superfamily. Bcr/CmlA family.</text>
</comment>
<feature type="transmembrane region" description="Helical" evidence="8">
    <location>
        <begin position="56"/>
        <end position="75"/>
    </location>
</feature>
<feature type="transmembrane region" description="Helical" evidence="8">
    <location>
        <begin position="291"/>
        <end position="312"/>
    </location>
</feature>
<dbReference type="Pfam" id="PF07690">
    <property type="entry name" value="MFS_1"/>
    <property type="match status" value="1"/>
</dbReference>
<dbReference type="Proteomes" id="UP001596047">
    <property type="component" value="Unassembled WGS sequence"/>
</dbReference>
<feature type="transmembrane region" description="Helical" evidence="8">
    <location>
        <begin position="112"/>
        <end position="133"/>
    </location>
</feature>
<dbReference type="PROSITE" id="PS50850">
    <property type="entry name" value="MFS"/>
    <property type="match status" value="1"/>
</dbReference>
<feature type="transmembrane region" description="Helical" evidence="8">
    <location>
        <begin position="379"/>
        <end position="402"/>
    </location>
</feature>
<dbReference type="Gene3D" id="1.20.1720.10">
    <property type="entry name" value="Multidrug resistance protein D"/>
    <property type="match status" value="1"/>
</dbReference>
<evidence type="ECO:0000256" key="2">
    <source>
        <dbReference type="ARBA" id="ARBA00006236"/>
    </source>
</evidence>
<evidence type="ECO:0000256" key="7">
    <source>
        <dbReference type="ARBA" id="ARBA00023136"/>
    </source>
</evidence>
<evidence type="ECO:0000256" key="6">
    <source>
        <dbReference type="ARBA" id="ARBA00022989"/>
    </source>
</evidence>
<evidence type="ECO:0000313" key="11">
    <source>
        <dbReference type="Proteomes" id="UP001596047"/>
    </source>
</evidence>
<feature type="transmembrane region" description="Helical" evidence="8">
    <location>
        <begin position="318"/>
        <end position="342"/>
    </location>
</feature>
<gene>
    <name evidence="10" type="ORF">ACFPYJ_24775</name>
</gene>
<evidence type="ECO:0000259" key="9">
    <source>
        <dbReference type="PROSITE" id="PS50850"/>
    </source>
</evidence>
<dbReference type="PANTHER" id="PTHR23502:SF132">
    <property type="entry name" value="POLYAMINE TRANSPORTER 2-RELATED"/>
    <property type="match status" value="1"/>
</dbReference>
<dbReference type="SUPFAM" id="SSF103473">
    <property type="entry name" value="MFS general substrate transporter"/>
    <property type="match status" value="1"/>
</dbReference>